<feature type="compositionally biased region" description="Basic and acidic residues" evidence="1">
    <location>
        <begin position="326"/>
        <end position="339"/>
    </location>
</feature>
<evidence type="ECO:0000313" key="2">
    <source>
        <dbReference type="EMBL" id="EJT76721.1"/>
    </source>
</evidence>
<feature type="compositionally biased region" description="Low complexity" evidence="1">
    <location>
        <begin position="194"/>
        <end position="224"/>
    </location>
</feature>
<accession>J3NZD8</accession>
<dbReference type="HOGENOM" id="CLU_413901_0_0_1"/>
<dbReference type="InterPro" id="IPR028987">
    <property type="entry name" value="ATP_synth_B-like_membr_sf"/>
</dbReference>
<sequence length="663" mass="73336">MADPAGDPFDDAPPEVKEYISKGPDTIHRWFRSKLLGSRPRPRDRDTKIRELEEENRSLRERAEKQAEKQVEEIRRQAEKEAEEIRQQAKKEAEEIRRQAEETLRQSSQKNKAGTSEQAGQRAENIERQLSERHAKEIENLRAENDLRVKQQAEQLAKRIEELQAKLELRQQNTTGTDAVFGAPALGPLAPSVASSTPSSEQLESSGSHASSASTSSSPPGESQPDAPPTKPAPHEVDLAPGGFLPINSPPGDAFAAGSNPEPQSASSSPAQHAARPLGLDVDMPDAADAVSAGSNPGAHSVPGVVVVNHLHENQPECDMVNGNNFHDDGQRGDDDRSKGNNRPGAEIQSRPCKESALASPGTPLPEGLRKPAMDVSEMGQNLATIILQKIQLPEFDGTICVKGLDDIDLAGKIRKPDSEWDLLSVQYSHRNGACRLFVAKDAHEFKLPQFPPSTVQPPSQEEMEAYIEDICTNPPKEPLSYYVGPSLTKDGVPPPQLDSLLDAGELNKLPEMRSRALDGSTPSEELQIQGVTSHYWHVGVLNTGTAWHKEDWHFWSVNITIKGIKIWMIVDLDHSVKFEDTPINTTYDTMSTPDHYLVRSTKESTKGGKRHGRKTAHGRVGAKRNRRTPEVFKNYGPSDLQSRQVWRNWEQTIKAERRRVNI</sequence>
<reference evidence="3" key="5">
    <citation type="submission" date="2018-04" db="UniProtKB">
        <authorList>
            <consortium name="EnsemblFungi"/>
        </authorList>
    </citation>
    <scope>IDENTIFICATION</scope>
    <source>
        <strain evidence="3">R3-111a-1</strain>
    </source>
</reference>
<feature type="region of interest" description="Disordered" evidence="1">
    <location>
        <begin position="178"/>
        <end position="276"/>
    </location>
</feature>
<dbReference type="AlphaFoldDB" id="J3NZD8"/>
<name>J3NZD8_GAET3</name>
<feature type="region of interest" description="Disordered" evidence="1">
    <location>
        <begin position="316"/>
        <end position="371"/>
    </location>
</feature>
<feature type="compositionally biased region" description="Basic and acidic residues" evidence="1">
    <location>
        <begin position="124"/>
        <end position="148"/>
    </location>
</feature>
<dbReference type="VEuPathDB" id="FungiDB:GGTG_06637"/>
<evidence type="ECO:0000313" key="4">
    <source>
        <dbReference type="Proteomes" id="UP000006039"/>
    </source>
</evidence>
<dbReference type="SUPFAM" id="SSF81573">
    <property type="entry name" value="F1F0 ATP synthase subunit B, membrane domain"/>
    <property type="match status" value="1"/>
</dbReference>
<dbReference type="RefSeq" id="XP_009222721.1">
    <property type="nucleotide sequence ID" value="XM_009224457.1"/>
</dbReference>
<dbReference type="CDD" id="cd06503">
    <property type="entry name" value="ATP-synt_Fo_b"/>
    <property type="match status" value="1"/>
</dbReference>
<feature type="region of interest" description="Disordered" evidence="1">
    <location>
        <begin position="1"/>
        <end position="21"/>
    </location>
</feature>
<feature type="region of interest" description="Disordered" evidence="1">
    <location>
        <begin position="33"/>
        <end position="148"/>
    </location>
</feature>
<feature type="compositionally biased region" description="Basic and acidic residues" evidence="1">
    <location>
        <begin position="41"/>
        <end position="104"/>
    </location>
</feature>
<dbReference type="OrthoDB" id="5153694at2759"/>
<reference evidence="4" key="1">
    <citation type="submission" date="2010-07" db="EMBL/GenBank/DDBJ databases">
        <title>The genome sequence of Gaeumannomyces graminis var. tritici strain R3-111a-1.</title>
        <authorList>
            <consortium name="The Broad Institute Genome Sequencing Platform"/>
            <person name="Ma L.-J."/>
            <person name="Dead R."/>
            <person name="Young S."/>
            <person name="Zeng Q."/>
            <person name="Koehrsen M."/>
            <person name="Alvarado L."/>
            <person name="Berlin A."/>
            <person name="Chapman S.B."/>
            <person name="Chen Z."/>
            <person name="Freedman E."/>
            <person name="Gellesch M."/>
            <person name="Goldberg J."/>
            <person name="Griggs A."/>
            <person name="Gujja S."/>
            <person name="Heilman E.R."/>
            <person name="Heiman D."/>
            <person name="Hepburn T."/>
            <person name="Howarth C."/>
            <person name="Jen D."/>
            <person name="Larson L."/>
            <person name="Mehta T."/>
            <person name="Neiman D."/>
            <person name="Pearson M."/>
            <person name="Roberts A."/>
            <person name="Saif S."/>
            <person name="Shea T."/>
            <person name="Shenoy N."/>
            <person name="Sisk P."/>
            <person name="Stolte C."/>
            <person name="Sykes S."/>
            <person name="Walk T."/>
            <person name="White J."/>
            <person name="Yandava C."/>
            <person name="Haas B."/>
            <person name="Nusbaum C."/>
            <person name="Birren B."/>
        </authorList>
    </citation>
    <scope>NUCLEOTIDE SEQUENCE [LARGE SCALE GENOMIC DNA]</scope>
    <source>
        <strain evidence="4">R3-111a-1</strain>
    </source>
</reference>
<feature type="compositionally biased region" description="Basic residues" evidence="1">
    <location>
        <begin position="608"/>
        <end position="627"/>
    </location>
</feature>
<evidence type="ECO:0008006" key="5">
    <source>
        <dbReference type="Google" id="ProtNLM"/>
    </source>
</evidence>
<keyword evidence="4" id="KW-1185">Reference proteome</keyword>
<evidence type="ECO:0000256" key="1">
    <source>
        <dbReference type="SAM" id="MobiDB-lite"/>
    </source>
</evidence>
<dbReference type="Proteomes" id="UP000006039">
    <property type="component" value="Unassembled WGS sequence"/>
</dbReference>
<dbReference type="EMBL" id="GL385397">
    <property type="protein sequence ID" value="EJT76721.1"/>
    <property type="molecule type" value="Genomic_DNA"/>
</dbReference>
<feature type="region of interest" description="Disordered" evidence="1">
    <location>
        <begin position="602"/>
        <end position="627"/>
    </location>
</feature>
<reference evidence="2" key="3">
    <citation type="submission" date="2010-09" db="EMBL/GenBank/DDBJ databases">
        <title>Annotation of Gaeumannomyces graminis var. tritici R3-111a-1.</title>
        <authorList>
            <consortium name="The Broad Institute Genome Sequencing Platform"/>
            <person name="Ma L.-J."/>
            <person name="Dead R."/>
            <person name="Young S.K."/>
            <person name="Zeng Q."/>
            <person name="Gargeya S."/>
            <person name="Fitzgerald M."/>
            <person name="Haas B."/>
            <person name="Abouelleil A."/>
            <person name="Alvarado L."/>
            <person name="Arachchi H.M."/>
            <person name="Berlin A."/>
            <person name="Brown A."/>
            <person name="Chapman S.B."/>
            <person name="Chen Z."/>
            <person name="Dunbar C."/>
            <person name="Freedman E."/>
            <person name="Gearin G."/>
            <person name="Gellesch M."/>
            <person name="Goldberg J."/>
            <person name="Griggs A."/>
            <person name="Gujja S."/>
            <person name="Heiman D."/>
            <person name="Howarth C."/>
            <person name="Larson L."/>
            <person name="Lui A."/>
            <person name="MacDonald P.J.P."/>
            <person name="Mehta T."/>
            <person name="Montmayeur A."/>
            <person name="Murphy C."/>
            <person name="Neiman D."/>
            <person name="Pearson M."/>
            <person name="Priest M."/>
            <person name="Roberts A."/>
            <person name="Saif S."/>
            <person name="Shea T."/>
            <person name="Shenoy N."/>
            <person name="Sisk P."/>
            <person name="Stolte C."/>
            <person name="Sykes S."/>
            <person name="Yandava C."/>
            <person name="Wortman J."/>
            <person name="Nusbaum C."/>
            <person name="Birren B."/>
        </authorList>
    </citation>
    <scope>NUCLEOTIDE SEQUENCE</scope>
    <source>
        <strain evidence="2">R3-111a-1</strain>
    </source>
</reference>
<reference evidence="2" key="2">
    <citation type="submission" date="2010-07" db="EMBL/GenBank/DDBJ databases">
        <authorList>
            <consortium name="The Broad Institute Genome Sequencing Platform"/>
            <consortium name="Broad Institute Genome Sequencing Center for Infectious Disease"/>
            <person name="Ma L.-J."/>
            <person name="Dead R."/>
            <person name="Young S."/>
            <person name="Zeng Q."/>
            <person name="Koehrsen M."/>
            <person name="Alvarado L."/>
            <person name="Berlin A."/>
            <person name="Chapman S.B."/>
            <person name="Chen Z."/>
            <person name="Freedman E."/>
            <person name="Gellesch M."/>
            <person name="Goldberg J."/>
            <person name="Griggs A."/>
            <person name="Gujja S."/>
            <person name="Heilman E.R."/>
            <person name="Heiman D."/>
            <person name="Hepburn T."/>
            <person name="Howarth C."/>
            <person name="Jen D."/>
            <person name="Larson L."/>
            <person name="Mehta T."/>
            <person name="Neiman D."/>
            <person name="Pearson M."/>
            <person name="Roberts A."/>
            <person name="Saif S."/>
            <person name="Shea T."/>
            <person name="Shenoy N."/>
            <person name="Sisk P."/>
            <person name="Stolte C."/>
            <person name="Sykes S."/>
            <person name="Walk T."/>
            <person name="White J."/>
            <person name="Yandava C."/>
            <person name="Haas B."/>
            <person name="Nusbaum C."/>
            <person name="Birren B."/>
        </authorList>
    </citation>
    <scope>NUCLEOTIDE SEQUENCE</scope>
    <source>
        <strain evidence="2">R3-111a-1</strain>
    </source>
</reference>
<dbReference type="SUPFAM" id="SSF51197">
    <property type="entry name" value="Clavaminate synthase-like"/>
    <property type="match status" value="1"/>
</dbReference>
<feature type="compositionally biased region" description="Polar residues" evidence="1">
    <location>
        <begin position="105"/>
        <end position="119"/>
    </location>
</feature>
<dbReference type="GeneID" id="20347095"/>
<dbReference type="Gene3D" id="2.60.120.650">
    <property type="entry name" value="Cupin"/>
    <property type="match status" value="1"/>
</dbReference>
<proteinExistence type="predicted"/>
<dbReference type="EnsemblFungi" id="EJT76721">
    <property type="protein sequence ID" value="EJT76721"/>
    <property type="gene ID" value="GGTG_06637"/>
</dbReference>
<feature type="compositionally biased region" description="Low complexity" evidence="1">
    <location>
        <begin position="261"/>
        <end position="276"/>
    </location>
</feature>
<protein>
    <recommendedName>
        <fullName evidence="5">JmjC domain-containing protein</fullName>
    </recommendedName>
</protein>
<gene>
    <name evidence="3" type="primary">20347095</name>
    <name evidence="2" type="ORF">GGTG_06637</name>
</gene>
<reference evidence="3" key="4">
    <citation type="journal article" date="2015" name="G3 (Bethesda)">
        <title>Genome sequences of three phytopathogenic species of the Magnaporthaceae family of fungi.</title>
        <authorList>
            <person name="Okagaki L.H."/>
            <person name="Nunes C.C."/>
            <person name="Sailsbery J."/>
            <person name="Clay B."/>
            <person name="Brown D."/>
            <person name="John T."/>
            <person name="Oh Y."/>
            <person name="Young N."/>
            <person name="Fitzgerald M."/>
            <person name="Haas B.J."/>
            <person name="Zeng Q."/>
            <person name="Young S."/>
            <person name="Adiconis X."/>
            <person name="Fan L."/>
            <person name="Levin J.Z."/>
            <person name="Mitchell T.K."/>
            <person name="Okubara P.A."/>
            <person name="Farman M.L."/>
            <person name="Kohn L.M."/>
            <person name="Birren B."/>
            <person name="Ma L.-J."/>
            <person name="Dean R.A."/>
        </authorList>
    </citation>
    <scope>NUCLEOTIDE SEQUENCE</scope>
    <source>
        <strain evidence="3">R3-111a-1</strain>
    </source>
</reference>
<organism evidence="2">
    <name type="scientific">Gaeumannomyces tritici (strain R3-111a-1)</name>
    <name type="common">Wheat and barley take-all root rot fungus</name>
    <name type="synonym">Gaeumannomyces graminis var. tritici</name>
    <dbReference type="NCBI Taxonomy" id="644352"/>
    <lineage>
        <taxon>Eukaryota</taxon>
        <taxon>Fungi</taxon>
        <taxon>Dikarya</taxon>
        <taxon>Ascomycota</taxon>
        <taxon>Pezizomycotina</taxon>
        <taxon>Sordariomycetes</taxon>
        <taxon>Sordariomycetidae</taxon>
        <taxon>Magnaporthales</taxon>
        <taxon>Magnaporthaceae</taxon>
        <taxon>Gaeumannomyces</taxon>
    </lineage>
</organism>
<evidence type="ECO:0000313" key="3">
    <source>
        <dbReference type="EnsemblFungi" id="EJT76721"/>
    </source>
</evidence>